<dbReference type="GO" id="GO:0071014">
    <property type="term" value="C:post-mRNA release spliceosomal complex"/>
    <property type="evidence" value="ECO:0007669"/>
    <property type="project" value="TreeGrafter"/>
</dbReference>
<feature type="domain" description="Cwf19-like protein C-terminal" evidence="3">
    <location>
        <begin position="813"/>
        <end position="957"/>
    </location>
</feature>
<evidence type="ECO:0000259" key="3">
    <source>
        <dbReference type="Pfam" id="PF04676"/>
    </source>
</evidence>
<reference evidence="5" key="1">
    <citation type="journal article" date="2014" name="Genome Biol. Evol.">
        <title>Gene Loss Rather Than Gene Gain Is Associated with a Host Jump from Monocots to Dicots in the Smut Fungus Melanopsichium pennsylvanicum.</title>
        <authorList>
            <person name="Sharma R."/>
            <person name="Mishra B."/>
            <person name="Runge F."/>
            <person name="Thines M."/>
        </authorList>
    </citation>
    <scope>NUCLEOTIDE SEQUENCE</scope>
    <source>
        <strain evidence="5">4</strain>
    </source>
</reference>
<name>A0A077R3W3_9BASI</name>
<evidence type="ECO:0000256" key="2">
    <source>
        <dbReference type="SAM" id="MobiDB-lite"/>
    </source>
</evidence>
<feature type="compositionally biased region" description="Basic residues" evidence="2">
    <location>
        <begin position="73"/>
        <end position="87"/>
    </location>
</feature>
<dbReference type="GO" id="GO:0000398">
    <property type="term" value="P:mRNA splicing, via spliceosome"/>
    <property type="evidence" value="ECO:0007669"/>
    <property type="project" value="TreeGrafter"/>
</dbReference>
<organism evidence="5">
    <name type="scientific">Melanopsichium pennsylvanicum 4</name>
    <dbReference type="NCBI Taxonomy" id="1398559"/>
    <lineage>
        <taxon>Eukaryota</taxon>
        <taxon>Fungi</taxon>
        <taxon>Dikarya</taxon>
        <taxon>Basidiomycota</taxon>
        <taxon>Ustilaginomycotina</taxon>
        <taxon>Ustilaginomycetes</taxon>
        <taxon>Ustilaginales</taxon>
        <taxon>Ustilaginaceae</taxon>
        <taxon>Melanopsichium</taxon>
    </lineage>
</organism>
<dbReference type="InterPro" id="IPR006768">
    <property type="entry name" value="Cwf19-like_C_dom-1"/>
</dbReference>
<feature type="compositionally biased region" description="Basic and acidic residues" evidence="2">
    <location>
        <begin position="36"/>
        <end position="45"/>
    </location>
</feature>
<feature type="compositionally biased region" description="Basic and acidic residues" evidence="2">
    <location>
        <begin position="14"/>
        <end position="25"/>
    </location>
</feature>
<sequence>MGEESMSKAVSDSGQRDRDREERDRHRLRYHSNSSRRHDDQEDRKHGSRSNYSNSRRNEEDPHSIEDRDRHGDHHRHHSHRSSHQHRHDSSSSRREREIEAERSERKRRRREAEKEDSKRDESRYTHRSNRHHDVKAESNRSSGRNKDPHAHHNEQEKQPATDFIPTSESLSLTSNASAQAEGSTLITDSNPTSTTLKRDDWMTGGFTNAPAENDGISYFSTLGRERVRPQRSEKSDPEKLKISSRELNIQLVEGKSVDEYSTPANSDSRPAFGAPGHQWRMLKLKRTLEAAQEEKGKGKTLQEVALDRYATLDDFHHAMDEKRFLDRKGEQVQTQVPVTEKANEFIARRGTPNLQSIARRSYMLATGGSGGEVEGSGTDSEVRFSRPGSRQGFRRPGESCTPTPVQSKPSAPRNVGFESPTSSQSTTPTTAVPSVFTPVFELPTSTAAPSLSEPQAGVVIDDGSTDPDRPVLTSDQLNKLQAQIFKAELMGDSSLDSLKAEYERESARAAAHKEAGDRGGAFASSSLSSTRNSDHGHRVGVLVGDGSRELQVLPTLDARGRLYDVGSQTLNPESAPVGSKRKLKGRDTFEARDSKTGSIVRYSADDDAVSLGDLVRQEKFSAGSKWEKEPDAELAANIVSDIGYTQDLDEQDEEAHRYAKKKIRSDALKRQFAINDFAKTKRALDRCRFCWQDEGARPPKVTVVSSGYRTYLAIPDNEAVTETKEDHVIVVPMQHHLSLLEADDDTWDEMRNFQKCLVQMADGMGKVAVFFETLLNIKNQAHAVMEAVMVPKPAMDLLPGVFKESLRAQGSEWSTHGKVIQFSTDRPFRNALVSNLAYFAVTWDYKWSCGYGHVIENMDREDAGKEGEGDAYDVDEMAAGYGGGGGSAGKFDPNFARDIIRGVLQDLDNENNSSNDGVGLGMGSTRSFGKSKRRSDEEKRKVKHKFAKSWEHFDWTKQLQS</sequence>
<dbReference type="PANTHER" id="PTHR12072:SF5">
    <property type="entry name" value="CWF19-LIKE PROTEIN 2"/>
    <property type="match status" value="1"/>
</dbReference>
<dbReference type="Pfam" id="PF04677">
    <property type="entry name" value="CwfJ_C_1"/>
    <property type="match status" value="1"/>
</dbReference>
<dbReference type="Pfam" id="PF04676">
    <property type="entry name" value="CwfJ_C_2"/>
    <property type="match status" value="1"/>
</dbReference>
<feature type="region of interest" description="Disordered" evidence="2">
    <location>
        <begin position="908"/>
        <end position="942"/>
    </location>
</feature>
<feature type="compositionally biased region" description="Polar residues" evidence="2">
    <location>
        <begin position="165"/>
        <end position="196"/>
    </location>
</feature>
<feature type="region of interest" description="Disordered" evidence="2">
    <location>
        <begin position="568"/>
        <end position="589"/>
    </location>
</feature>
<comment type="similarity">
    <text evidence="1">Belongs to the CWF19 family.</text>
</comment>
<evidence type="ECO:0000256" key="1">
    <source>
        <dbReference type="ARBA" id="ARBA00006795"/>
    </source>
</evidence>
<feature type="compositionally biased region" description="Basic and acidic residues" evidence="2">
    <location>
        <begin position="56"/>
        <end position="72"/>
    </location>
</feature>
<evidence type="ECO:0000259" key="4">
    <source>
        <dbReference type="Pfam" id="PF04677"/>
    </source>
</evidence>
<feature type="compositionally biased region" description="Basic and acidic residues" evidence="2">
    <location>
        <begin position="135"/>
        <end position="160"/>
    </location>
</feature>
<dbReference type="AlphaFoldDB" id="A0A077R3W3"/>
<dbReference type="EMBL" id="HG529582">
    <property type="protein sequence ID" value="CDI53558.1"/>
    <property type="molecule type" value="Genomic_DNA"/>
</dbReference>
<feature type="domain" description="Cwf19-like C-terminal" evidence="4">
    <location>
        <begin position="677"/>
        <end position="804"/>
    </location>
</feature>
<feature type="compositionally biased region" description="Basic and acidic residues" evidence="2">
    <location>
        <begin position="88"/>
        <end position="125"/>
    </location>
</feature>
<feature type="region of interest" description="Disordered" evidence="2">
    <location>
        <begin position="368"/>
        <end position="432"/>
    </location>
</feature>
<feature type="compositionally biased region" description="Polar residues" evidence="2">
    <location>
        <begin position="401"/>
        <end position="410"/>
    </location>
</feature>
<evidence type="ECO:0000313" key="5">
    <source>
        <dbReference type="EMBL" id="CDI53558.1"/>
    </source>
</evidence>
<feature type="compositionally biased region" description="Low complexity" evidence="2">
    <location>
        <begin position="420"/>
        <end position="432"/>
    </location>
</feature>
<feature type="region of interest" description="Disordered" evidence="2">
    <location>
        <begin position="447"/>
        <end position="468"/>
    </location>
</feature>
<evidence type="ECO:0008006" key="6">
    <source>
        <dbReference type="Google" id="ProtNLM"/>
    </source>
</evidence>
<accession>A0A077R3W3</accession>
<feature type="region of interest" description="Disordered" evidence="2">
    <location>
        <begin position="1"/>
        <end position="217"/>
    </location>
</feature>
<proteinExistence type="inferred from homology"/>
<dbReference type="InterPro" id="IPR006767">
    <property type="entry name" value="Cwf19-like_C_dom-2"/>
</dbReference>
<feature type="region of interest" description="Disordered" evidence="2">
    <location>
        <begin position="510"/>
        <end position="536"/>
    </location>
</feature>
<dbReference type="PANTHER" id="PTHR12072">
    <property type="entry name" value="CWF19, CELL CYCLE CONTROL PROTEIN"/>
    <property type="match status" value="1"/>
</dbReference>
<dbReference type="InterPro" id="IPR040194">
    <property type="entry name" value="Cwf19-like"/>
</dbReference>
<protein>
    <recommendedName>
        <fullName evidence="6">Cell cycle control protein cwf19</fullName>
    </recommendedName>
</protein>